<dbReference type="KEGG" id="tfr:BR63_07985"/>
<evidence type="ECO:0000256" key="2">
    <source>
        <dbReference type="ARBA" id="ARBA00023125"/>
    </source>
</evidence>
<evidence type="ECO:0000256" key="4">
    <source>
        <dbReference type="SAM" id="Coils"/>
    </source>
</evidence>
<dbReference type="Gene3D" id="1.10.10.10">
    <property type="entry name" value="Winged helix-like DNA-binding domain superfamily/Winged helix DNA-binding domain"/>
    <property type="match status" value="1"/>
</dbReference>
<dbReference type="PANTHER" id="PTHR43537">
    <property type="entry name" value="TRANSCRIPTIONAL REGULATOR, GNTR FAMILY"/>
    <property type="match status" value="1"/>
</dbReference>
<keyword evidence="2" id="KW-0238">DNA-binding</keyword>
<evidence type="ECO:0000313" key="7">
    <source>
        <dbReference type="Proteomes" id="UP000515847"/>
    </source>
</evidence>
<dbReference type="SUPFAM" id="SSF48008">
    <property type="entry name" value="GntR ligand-binding domain-like"/>
    <property type="match status" value="1"/>
</dbReference>
<dbReference type="InterPro" id="IPR036388">
    <property type="entry name" value="WH-like_DNA-bd_sf"/>
</dbReference>
<accession>A0A7G6E2F3</accession>
<dbReference type="SMART" id="SM00895">
    <property type="entry name" value="FCD"/>
    <property type="match status" value="1"/>
</dbReference>
<dbReference type="EMBL" id="CP045798">
    <property type="protein sequence ID" value="QNB46257.1"/>
    <property type="molecule type" value="Genomic_DNA"/>
</dbReference>
<protein>
    <submittedName>
        <fullName evidence="6">FCD domain-containing protein</fullName>
    </submittedName>
</protein>
<gene>
    <name evidence="6" type="ORF">BR63_07985</name>
</gene>
<dbReference type="InterPro" id="IPR036390">
    <property type="entry name" value="WH_DNA-bd_sf"/>
</dbReference>
<evidence type="ECO:0000256" key="1">
    <source>
        <dbReference type="ARBA" id="ARBA00023015"/>
    </source>
</evidence>
<dbReference type="GO" id="GO:0003700">
    <property type="term" value="F:DNA-binding transcription factor activity"/>
    <property type="evidence" value="ECO:0007669"/>
    <property type="project" value="InterPro"/>
</dbReference>
<evidence type="ECO:0000313" key="6">
    <source>
        <dbReference type="EMBL" id="QNB46257.1"/>
    </source>
</evidence>
<dbReference type="AlphaFoldDB" id="A0A7G6E2F3"/>
<dbReference type="InterPro" id="IPR011711">
    <property type="entry name" value="GntR_C"/>
</dbReference>
<evidence type="ECO:0000259" key="5">
    <source>
        <dbReference type="PROSITE" id="PS50949"/>
    </source>
</evidence>
<dbReference type="CDD" id="cd07377">
    <property type="entry name" value="WHTH_GntR"/>
    <property type="match status" value="1"/>
</dbReference>
<reference evidence="6 7" key="1">
    <citation type="journal article" date="2019" name="Front. Microbiol.">
        <title>Thermoanaerosceptrum fracticalcis gen. nov. sp. nov., a Novel Fumarate-Fermenting Microorganism From a Deep Fractured Carbonate Aquifer of the US Great Basin.</title>
        <authorList>
            <person name="Hamilton-Brehm S.D."/>
            <person name="Stewart L.E."/>
            <person name="Zavarin M."/>
            <person name="Caldwell M."/>
            <person name="Lawson P.A."/>
            <person name="Onstott T.C."/>
            <person name="Grzymski J."/>
            <person name="Neveux I."/>
            <person name="Lollar B.S."/>
            <person name="Russell C.E."/>
            <person name="Moser D.P."/>
        </authorList>
    </citation>
    <scope>NUCLEOTIDE SEQUENCE [LARGE SCALE GENOMIC DNA]</scope>
    <source>
        <strain evidence="6 7">DRI-13</strain>
    </source>
</reference>
<dbReference type="SUPFAM" id="SSF46785">
    <property type="entry name" value="Winged helix' DNA-binding domain"/>
    <property type="match status" value="1"/>
</dbReference>
<organism evidence="6 7">
    <name type="scientific">Thermanaerosceptrum fracticalcis</name>
    <dbReference type="NCBI Taxonomy" id="1712410"/>
    <lineage>
        <taxon>Bacteria</taxon>
        <taxon>Bacillati</taxon>
        <taxon>Bacillota</taxon>
        <taxon>Clostridia</taxon>
        <taxon>Eubacteriales</taxon>
        <taxon>Peptococcaceae</taxon>
        <taxon>Thermanaerosceptrum</taxon>
    </lineage>
</organism>
<dbReference type="Pfam" id="PF00392">
    <property type="entry name" value="GntR"/>
    <property type="match status" value="1"/>
</dbReference>
<evidence type="ECO:0000256" key="3">
    <source>
        <dbReference type="ARBA" id="ARBA00023163"/>
    </source>
</evidence>
<dbReference type="InterPro" id="IPR008920">
    <property type="entry name" value="TF_FadR/GntR_C"/>
</dbReference>
<dbReference type="GO" id="GO:0003677">
    <property type="term" value="F:DNA binding"/>
    <property type="evidence" value="ECO:0007669"/>
    <property type="project" value="UniProtKB-KW"/>
</dbReference>
<dbReference type="Gene3D" id="1.20.120.530">
    <property type="entry name" value="GntR ligand-binding domain-like"/>
    <property type="match status" value="1"/>
</dbReference>
<keyword evidence="4" id="KW-0175">Coiled coil</keyword>
<dbReference type="PROSITE" id="PS50949">
    <property type="entry name" value="HTH_GNTR"/>
    <property type="match status" value="1"/>
</dbReference>
<dbReference type="OrthoDB" id="9799482at2"/>
<dbReference type="PANTHER" id="PTHR43537:SF5">
    <property type="entry name" value="UXU OPERON TRANSCRIPTIONAL REGULATOR"/>
    <property type="match status" value="1"/>
</dbReference>
<dbReference type="SMART" id="SM00345">
    <property type="entry name" value="HTH_GNTR"/>
    <property type="match status" value="1"/>
</dbReference>
<proteinExistence type="predicted"/>
<name>A0A7G6E2F3_THEFR</name>
<dbReference type="InterPro" id="IPR000524">
    <property type="entry name" value="Tscrpt_reg_HTH_GntR"/>
</dbReference>
<dbReference type="Proteomes" id="UP000515847">
    <property type="component" value="Chromosome"/>
</dbReference>
<keyword evidence="7" id="KW-1185">Reference proteome</keyword>
<sequence length="236" mass="27012">MDLFRDFQTTSSSVTSQVVDYIRNLILENKLNPGEKLPPEREMAQLLNVSRNTIREAYKILAAYRMITIRHGQGVFVSDEFETTALNLLGLQLTNGRTFELYEIRSIIEPQACMWAAERADEEMLNALEQNIKETERQMKKKLDPDIYTEKDREFHMLIAQAAGNEVLIRIMAIIVEMLSEAVKNTYARPGRIPVSLEEHKTIAQAIIGNVPEEAHAAMLKHLHNSFRIVTDAKDK</sequence>
<dbReference type="RefSeq" id="WP_034424828.1">
    <property type="nucleotide sequence ID" value="NZ_CP045798.1"/>
</dbReference>
<keyword evidence="3" id="KW-0804">Transcription</keyword>
<dbReference type="Pfam" id="PF07729">
    <property type="entry name" value="FCD"/>
    <property type="match status" value="1"/>
</dbReference>
<feature type="coiled-coil region" evidence="4">
    <location>
        <begin position="118"/>
        <end position="145"/>
    </location>
</feature>
<dbReference type="PRINTS" id="PR00035">
    <property type="entry name" value="HTHGNTR"/>
</dbReference>
<feature type="domain" description="HTH gntR-type" evidence="5">
    <location>
        <begin position="12"/>
        <end position="80"/>
    </location>
</feature>
<keyword evidence="1" id="KW-0805">Transcription regulation</keyword>